<accession>A0A1I3DH48</accession>
<dbReference type="PROSITE" id="PS51257">
    <property type="entry name" value="PROKAR_LIPOPROTEIN"/>
    <property type="match status" value="1"/>
</dbReference>
<dbReference type="RefSeq" id="WP_090623607.1">
    <property type="nucleotide sequence ID" value="NZ_FOQO01000001.1"/>
</dbReference>
<dbReference type="Gene3D" id="2.60.40.10">
    <property type="entry name" value="Immunoglobulins"/>
    <property type="match status" value="1"/>
</dbReference>
<evidence type="ECO:0000313" key="3">
    <source>
        <dbReference type="Proteomes" id="UP000198670"/>
    </source>
</evidence>
<name>A0A1I3DH48_9SPHI</name>
<keyword evidence="1" id="KW-0732">Signal</keyword>
<reference evidence="2 3" key="1">
    <citation type="submission" date="2016-10" db="EMBL/GenBank/DDBJ databases">
        <authorList>
            <person name="de Groot N.N."/>
        </authorList>
    </citation>
    <scope>NUCLEOTIDE SEQUENCE [LARGE SCALE GENOMIC DNA]</scope>
    <source>
        <strain evidence="2 3">RK1</strain>
    </source>
</reference>
<protein>
    <recommendedName>
        <fullName evidence="4">DUF1573 domain-containing protein</fullName>
    </recommendedName>
</protein>
<keyword evidence="3" id="KW-1185">Reference proteome</keyword>
<organism evidence="2 3">
    <name type="scientific">Parapedobacter indicus</name>
    <dbReference type="NCBI Taxonomy" id="1477437"/>
    <lineage>
        <taxon>Bacteria</taxon>
        <taxon>Pseudomonadati</taxon>
        <taxon>Bacteroidota</taxon>
        <taxon>Sphingobacteriia</taxon>
        <taxon>Sphingobacteriales</taxon>
        <taxon>Sphingobacteriaceae</taxon>
        <taxon>Parapedobacter</taxon>
    </lineage>
</organism>
<dbReference type="PANTHER" id="PTHR37833:SF1">
    <property type="entry name" value="SIGNAL PEPTIDE PROTEIN"/>
    <property type="match status" value="1"/>
</dbReference>
<feature type="signal peptide" evidence="1">
    <location>
        <begin position="1"/>
        <end position="20"/>
    </location>
</feature>
<evidence type="ECO:0008006" key="4">
    <source>
        <dbReference type="Google" id="ProtNLM"/>
    </source>
</evidence>
<dbReference type="Pfam" id="PF07610">
    <property type="entry name" value="DUF1573"/>
    <property type="match status" value="1"/>
</dbReference>
<dbReference type="STRING" id="1477437.SAMN05444682_101455"/>
<dbReference type="Proteomes" id="UP000198670">
    <property type="component" value="Unassembled WGS sequence"/>
</dbReference>
<dbReference type="AlphaFoldDB" id="A0A1I3DH48"/>
<sequence length="154" mass="16673">MKWIFLIFAGLMVMVSCNNGTNQEQKAAEIPLEQQGKQPVGQTIIPGADSTGAVLEVKNDSYDFGEVKEGEKVEHEFTFTNTGNEPLIISKVHASCGCTTPEYSKNPIAPGEVGKVKVVFNSDGQMGKQHKVITVTSNAISPNTLLHLRGEVKK</sequence>
<dbReference type="PANTHER" id="PTHR37833">
    <property type="entry name" value="LIPOPROTEIN-RELATED"/>
    <property type="match status" value="1"/>
</dbReference>
<feature type="chain" id="PRO_5011641400" description="DUF1573 domain-containing protein" evidence="1">
    <location>
        <begin position="21"/>
        <end position="154"/>
    </location>
</feature>
<evidence type="ECO:0000313" key="2">
    <source>
        <dbReference type="EMBL" id="SFH85821.1"/>
    </source>
</evidence>
<dbReference type="InterPro" id="IPR013783">
    <property type="entry name" value="Ig-like_fold"/>
</dbReference>
<dbReference type="OrthoDB" id="826619at2"/>
<dbReference type="EMBL" id="FOQO01000001">
    <property type="protein sequence ID" value="SFH85821.1"/>
    <property type="molecule type" value="Genomic_DNA"/>
</dbReference>
<proteinExistence type="predicted"/>
<dbReference type="InterPro" id="IPR011467">
    <property type="entry name" value="DUF1573"/>
</dbReference>
<gene>
    <name evidence="2" type="ORF">SAMN05444682_101455</name>
</gene>
<evidence type="ECO:0000256" key="1">
    <source>
        <dbReference type="SAM" id="SignalP"/>
    </source>
</evidence>